<evidence type="ECO:0000256" key="2">
    <source>
        <dbReference type="ARBA" id="ARBA00009155"/>
    </source>
</evidence>
<dbReference type="GO" id="GO:0034475">
    <property type="term" value="P:U4 snRNA 3'-end processing"/>
    <property type="evidence" value="ECO:0007669"/>
    <property type="project" value="TreeGrafter"/>
</dbReference>
<gene>
    <name evidence="9" type="primary">EXOSC2</name>
    <name evidence="9" type="ORF">TSPGSL018_10151</name>
</gene>
<keyword evidence="5" id="KW-0694">RNA-binding</keyword>
<dbReference type="GO" id="GO:0000176">
    <property type="term" value="C:nuclear exosome (RNase complex)"/>
    <property type="evidence" value="ECO:0007669"/>
    <property type="project" value="TreeGrafter"/>
</dbReference>
<dbReference type="SUPFAM" id="SSF54791">
    <property type="entry name" value="Eukaryotic type KH-domain (KH-domain type I)"/>
    <property type="match status" value="1"/>
</dbReference>
<sequence>MSALTSVSEAREMLEGAPGGLLEEQIVAVGDRIDTAGLEGFLRGHGTQVITLDDGDEALMATVCGAVQRVNKLISVRPLKSRYSADLGDVVVGRVTEIAGKRWRVNISARQQAQLMLSAVNLPGGMQRRRTAEDELNMRTLFKEGDLISAEVQAFQADGSVALHTRSDKYGKLDGGTLVTVCPNLIKRQKHHFQALGDTGASLILGCNGLIWVAPSAALAVDSRGAGGEADPPSALASREAVCRAANCIRCLASLHLPVYPAAILEAFALSKELQLSVKDILDPAFAVRIAEVEVERRQAQP</sequence>
<dbReference type="GO" id="GO:0071038">
    <property type="term" value="P:TRAMP-dependent tRNA surveillance pathway"/>
    <property type="evidence" value="ECO:0007669"/>
    <property type="project" value="TreeGrafter"/>
</dbReference>
<dbReference type="InterPro" id="IPR036612">
    <property type="entry name" value="KH_dom_type_1_sf"/>
</dbReference>
<dbReference type="InterPro" id="IPR004088">
    <property type="entry name" value="KH_dom_type_1"/>
</dbReference>
<dbReference type="GO" id="GO:0003723">
    <property type="term" value="F:RNA binding"/>
    <property type="evidence" value="ECO:0007669"/>
    <property type="project" value="UniProtKB-KW"/>
</dbReference>
<name>A0A061RAX2_9CHLO</name>
<dbReference type="FunFam" id="2.40.50.140:FF:000038">
    <property type="entry name" value="Exosome complex component RRP4"/>
    <property type="match status" value="1"/>
</dbReference>
<dbReference type="Pfam" id="PF21266">
    <property type="entry name" value="S1_RRP4"/>
    <property type="match status" value="1"/>
</dbReference>
<evidence type="ECO:0000259" key="8">
    <source>
        <dbReference type="Pfam" id="PF21266"/>
    </source>
</evidence>
<dbReference type="InterPro" id="IPR026699">
    <property type="entry name" value="Exosome_RNA_bind1/RRP40/RRP4"/>
</dbReference>
<comment type="subcellular location">
    <subcellularLocation>
        <location evidence="1">Nucleus</location>
    </subcellularLocation>
</comment>
<evidence type="ECO:0000259" key="7">
    <source>
        <dbReference type="Pfam" id="PF15985"/>
    </source>
</evidence>
<evidence type="ECO:0000256" key="5">
    <source>
        <dbReference type="ARBA" id="ARBA00022884"/>
    </source>
</evidence>
<dbReference type="InterPro" id="IPR048565">
    <property type="entry name" value="S1_RRP4"/>
</dbReference>
<evidence type="ECO:0000256" key="6">
    <source>
        <dbReference type="ARBA" id="ARBA00023242"/>
    </source>
</evidence>
<dbReference type="GO" id="GO:0071034">
    <property type="term" value="P:CUT catabolic process"/>
    <property type="evidence" value="ECO:0007669"/>
    <property type="project" value="TreeGrafter"/>
</dbReference>
<dbReference type="Gene3D" id="2.40.50.100">
    <property type="match status" value="1"/>
</dbReference>
<dbReference type="PANTHER" id="PTHR21321:SF4">
    <property type="entry name" value="EXOSOME COMPLEX COMPONENT RRP4"/>
    <property type="match status" value="1"/>
</dbReference>
<evidence type="ECO:0000313" key="9">
    <source>
        <dbReference type="EMBL" id="JAC67825.1"/>
    </source>
</evidence>
<dbReference type="Pfam" id="PF15985">
    <property type="entry name" value="KH_6"/>
    <property type="match status" value="1"/>
</dbReference>
<dbReference type="SUPFAM" id="SSF110324">
    <property type="entry name" value="Ribosomal L27 protein-like"/>
    <property type="match status" value="1"/>
</dbReference>
<dbReference type="GO" id="GO:0071035">
    <property type="term" value="P:nuclear polyadenylation-dependent rRNA catabolic process"/>
    <property type="evidence" value="ECO:0007669"/>
    <property type="project" value="TreeGrafter"/>
</dbReference>
<organism evidence="9">
    <name type="scientific">Tetraselmis sp. GSL018</name>
    <dbReference type="NCBI Taxonomy" id="582737"/>
    <lineage>
        <taxon>Eukaryota</taxon>
        <taxon>Viridiplantae</taxon>
        <taxon>Chlorophyta</taxon>
        <taxon>core chlorophytes</taxon>
        <taxon>Chlorodendrophyceae</taxon>
        <taxon>Chlorodendrales</taxon>
        <taxon>Chlorodendraceae</taxon>
        <taxon>Tetraselmis</taxon>
    </lineage>
</organism>
<evidence type="ECO:0000256" key="3">
    <source>
        <dbReference type="ARBA" id="ARBA00022552"/>
    </source>
</evidence>
<keyword evidence="6" id="KW-0539">Nucleus</keyword>
<evidence type="ECO:0000256" key="1">
    <source>
        <dbReference type="ARBA" id="ARBA00004123"/>
    </source>
</evidence>
<dbReference type="Gene3D" id="2.40.50.140">
    <property type="entry name" value="Nucleic acid-binding proteins"/>
    <property type="match status" value="1"/>
</dbReference>
<dbReference type="GO" id="GO:0000467">
    <property type="term" value="P:exonucleolytic trimming to generate mature 3'-end of 5.8S rRNA from tricistronic rRNA transcript (SSU-rRNA, 5.8S rRNA, LSU-rRNA)"/>
    <property type="evidence" value="ECO:0007669"/>
    <property type="project" value="TreeGrafter"/>
</dbReference>
<dbReference type="CDD" id="cd05789">
    <property type="entry name" value="S1_Rrp4"/>
    <property type="match status" value="1"/>
</dbReference>
<comment type="similarity">
    <text evidence="2">Belongs to the RRP4 family.</text>
</comment>
<reference evidence="9" key="1">
    <citation type="submission" date="2014-05" db="EMBL/GenBank/DDBJ databases">
        <title>The transcriptome of the halophilic microalga Tetraselmis sp. GSL018 isolated from the Great Salt Lake, Utah.</title>
        <authorList>
            <person name="Jinkerson R.E."/>
            <person name="D'Adamo S."/>
            <person name="Posewitz M.C."/>
        </authorList>
    </citation>
    <scope>NUCLEOTIDE SEQUENCE</scope>
    <source>
        <strain evidence="9">GSL018</strain>
    </source>
</reference>
<dbReference type="AlphaFoldDB" id="A0A061RAX2"/>
<protein>
    <submittedName>
        <fullName evidence="9">Exosome complex component RRP4</fullName>
    </submittedName>
</protein>
<dbReference type="CDD" id="cd22525">
    <property type="entry name" value="KH-I_Rrp4_eukar"/>
    <property type="match status" value="1"/>
</dbReference>
<dbReference type="InterPro" id="IPR012340">
    <property type="entry name" value="NA-bd_OB-fold"/>
</dbReference>
<feature type="domain" description="K Homology" evidence="7">
    <location>
        <begin position="176"/>
        <end position="216"/>
    </location>
</feature>
<feature type="domain" description="RRP4 S1" evidence="8">
    <location>
        <begin position="82"/>
        <end position="153"/>
    </location>
</feature>
<evidence type="ECO:0000256" key="4">
    <source>
        <dbReference type="ARBA" id="ARBA00022835"/>
    </source>
</evidence>
<keyword evidence="4" id="KW-0271">Exosome</keyword>
<accession>A0A061RAX2</accession>
<dbReference type="EMBL" id="GBEZ01018630">
    <property type="protein sequence ID" value="JAC67825.1"/>
    <property type="molecule type" value="Transcribed_RNA"/>
</dbReference>
<keyword evidence="3" id="KW-0698">rRNA processing</keyword>
<dbReference type="PANTHER" id="PTHR21321">
    <property type="entry name" value="PNAS-3 RELATED"/>
    <property type="match status" value="1"/>
</dbReference>
<dbReference type="GO" id="GO:0071051">
    <property type="term" value="P:poly(A)-dependent snoRNA 3'-end processing"/>
    <property type="evidence" value="ECO:0007669"/>
    <property type="project" value="TreeGrafter"/>
</dbReference>
<proteinExistence type="inferred from homology"/>
<dbReference type="GO" id="GO:0000177">
    <property type="term" value="C:cytoplasmic exosome (RNase complex)"/>
    <property type="evidence" value="ECO:0007669"/>
    <property type="project" value="TreeGrafter"/>
</dbReference>
<dbReference type="SUPFAM" id="SSF50249">
    <property type="entry name" value="Nucleic acid-binding proteins"/>
    <property type="match status" value="1"/>
</dbReference>